<feature type="binding site" evidence="4">
    <location>
        <position position="85"/>
    </location>
    <ligand>
        <name>5-phospho-alpha-D-ribose 1-diphosphate</name>
        <dbReference type="ChEBI" id="CHEBI:58017"/>
    </ligand>
</feature>
<feature type="binding site" evidence="4">
    <location>
        <position position="85"/>
    </location>
    <ligand>
        <name>anthranilate</name>
        <dbReference type="ChEBI" id="CHEBI:16567"/>
        <label>1</label>
    </ligand>
</feature>
<gene>
    <name evidence="4" type="primary">trpD</name>
    <name evidence="7" type="ordered locus">Tneu_1177</name>
</gene>
<dbReference type="InterPro" id="IPR036320">
    <property type="entry name" value="Glycosyl_Trfase_fam3_N_dom_sf"/>
</dbReference>
<evidence type="ECO:0000259" key="5">
    <source>
        <dbReference type="Pfam" id="PF00591"/>
    </source>
</evidence>
<keyword evidence="4" id="KW-0460">Magnesium</keyword>
<dbReference type="InterPro" id="IPR035902">
    <property type="entry name" value="Nuc_phospho_transferase"/>
</dbReference>
<dbReference type="GeneID" id="6165114"/>
<dbReference type="GO" id="GO:0000162">
    <property type="term" value="P:L-tryptophan biosynthetic process"/>
    <property type="evidence" value="ECO:0007669"/>
    <property type="project" value="UniProtKB-UniRule"/>
</dbReference>
<feature type="binding site" evidence="4">
    <location>
        <position position="229"/>
    </location>
    <ligand>
        <name>Mg(2+)</name>
        <dbReference type="ChEBI" id="CHEBI:18420"/>
        <label>2</label>
    </ligand>
</feature>
<dbReference type="SUPFAM" id="SSF52418">
    <property type="entry name" value="Nucleoside phosphorylase/phosphoribosyltransferase catalytic domain"/>
    <property type="match status" value="1"/>
</dbReference>
<name>B1Y8M7_PYRNV</name>
<evidence type="ECO:0000313" key="7">
    <source>
        <dbReference type="EMBL" id="ACB40106.1"/>
    </source>
</evidence>
<dbReference type="Proteomes" id="UP000001694">
    <property type="component" value="Chromosome"/>
</dbReference>
<accession>B1Y8M7</accession>
<sequence length="336" mass="35287">MEGYGFGVADLLKRLASGGSLNAEEAYALSREILSGGLNDVAVAAALTAMRCRGETAEEVAGFVKSAREAAVKVPLRVEAIDTAGTGGDGAGTINLSTLAAVVAAAAGARVLKHGNRSASGFFGSADFMEAVGYNLEVGPEKAADMVEKIGFAFVFAPRYHPAFARVAPVRRQLPFRTVFNIVGPLANPGLVKRQLIGVSERRLLDVVGGVASLLLDRALVVYGSGVDEVSTEGPTEVVEVRGGRTERYVLEPEDFGVGKTPLPRASTREEAVGLALAGLRGERREAEIAIAVNAAAALYVAEVVRDFRDGFELAVKAIREGAAYRKLREAVEASR</sequence>
<keyword evidence="2 4" id="KW-0328">Glycosyltransferase</keyword>
<proteinExistence type="inferred from homology"/>
<feature type="domain" description="Glycosyl transferase family 3 N-terminal" evidence="6">
    <location>
        <begin position="10"/>
        <end position="71"/>
    </location>
</feature>
<feature type="binding site" evidence="4">
    <location>
        <position position="116"/>
    </location>
    <ligand>
        <name>anthranilate</name>
        <dbReference type="ChEBI" id="CHEBI:16567"/>
        <label>1</label>
    </ligand>
</feature>
<keyword evidence="4" id="KW-0822">Tryptophan biosynthesis</keyword>
<comment type="subunit">
    <text evidence="4">Homodimer.</text>
</comment>
<keyword evidence="3 4" id="KW-0808">Transferase</keyword>
<dbReference type="HOGENOM" id="CLU_034315_2_1_2"/>
<dbReference type="InterPro" id="IPR005940">
    <property type="entry name" value="Anthranilate_Pribosyl_Tfrase"/>
</dbReference>
<dbReference type="NCBIfam" id="TIGR01245">
    <property type="entry name" value="trpD"/>
    <property type="match status" value="1"/>
</dbReference>
<feature type="binding site" evidence="4">
    <location>
        <position position="125"/>
    </location>
    <ligand>
        <name>5-phospho-alpha-D-ribose 1-diphosphate</name>
        <dbReference type="ChEBI" id="CHEBI:58017"/>
    </ligand>
</feature>
<feature type="binding site" evidence="4">
    <location>
        <begin position="113"/>
        <end position="121"/>
    </location>
    <ligand>
        <name>5-phospho-alpha-D-ribose 1-diphosphate</name>
        <dbReference type="ChEBI" id="CHEBI:58017"/>
    </ligand>
</feature>
<dbReference type="Pfam" id="PF02885">
    <property type="entry name" value="Glycos_trans_3N"/>
    <property type="match status" value="1"/>
</dbReference>
<dbReference type="Gene3D" id="1.20.970.10">
    <property type="entry name" value="Transferase, Pyrimidine Nucleoside Phosphorylase, Chain C"/>
    <property type="match status" value="1"/>
</dbReference>
<comment type="similarity">
    <text evidence="4">Belongs to the anthranilate phosphoribosyltransferase family.</text>
</comment>
<keyword evidence="8" id="KW-1185">Reference proteome</keyword>
<dbReference type="SUPFAM" id="SSF47648">
    <property type="entry name" value="Nucleoside phosphorylase/phosphoribosyltransferase N-terminal domain"/>
    <property type="match status" value="1"/>
</dbReference>
<keyword evidence="4" id="KW-0057">Aromatic amino acid biosynthesis</keyword>
<evidence type="ECO:0000256" key="1">
    <source>
        <dbReference type="ARBA" id="ARBA00022605"/>
    </source>
</evidence>
<comment type="function">
    <text evidence="4">Catalyzes the transfer of the phosphoribosyl group of 5-phosphorylribose-1-pyrophosphate (PRPP) to anthranilate to yield N-(5'-phosphoribosyl)-anthranilate (PRA).</text>
</comment>
<evidence type="ECO:0000313" key="8">
    <source>
        <dbReference type="Proteomes" id="UP000001694"/>
    </source>
</evidence>
<dbReference type="AlphaFoldDB" id="B1Y8M7"/>
<dbReference type="eggNOG" id="arCOG02012">
    <property type="taxonomic scope" value="Archaea"/>
</dbReference>
<protein>
    <recommendedName>
        <fullName evidence="4">Anthranilate phosphoribosyltransferase</fullName>
        <ecNumber evidence="4">2.4.2.18</ecNumber>
    </recommendedName>
</protein>
<dbReference type="HAMAP" id="MF_00211">
    <property type="entry name" value="TrpD"/>
    <property type="match status" value="1"/>
</dbReference>
<comment type="cofactor">
    <cofactor evidence="4">
        <name>Mg(2+)</name>
        <dbReference type="ChEBI" id="CHEBI:18420"/>
    </cofactor>
    <text evidence="4">Binds 2 magnesium ions per monomer.</text>
</comment>
<dbReference type="PANTHER" id="PTHR43285:SF2">
    <property type="entry name" value="ANTHRANILATE PHOSPHORIBOSYLTRANSFERASE"/>
    <property type="match status" value="1"/>
</dbReference>
<evidence type="ECO:0000259" key="6">
    <source>
        <dbReference type="Pfam" id="PF02885"/>
    </source>
</evidence>
<feature type="binding site" evidence="4">
    <location>
        <position position="171"/>
    </location>
    <ligand>
        <name>anthranilate</name>
        <dbReference type="ChEBI" id="CHEBI:16567"/>
        <label>2</label>
    </ligand>
</feature>
<dbReference type="EC" id="2.4.2.18" evidence="4"/>
<feature type="binding site" evidence="4">
    <location>
        <begin position="95"/>
        <end position="98"/>
    </location>
    <ligand>
        <name>5-phospho-alpha-D-ribose 1-diphosphate</name>
        <dbReference type="ChEBI" id="CHEBI:58017"/>
    </ligand>
</feature>
<dbReference type="PANTHER" id="PTHR43285">
    <property type="entry name" value="ANTHRANILATE PHOSPHORIBOSYLTRANSFERASE"/>
    <property type="match status" value="1"/>
</dbReference>
<feature type="domain" description="Glycosyl transferase family 3" evidence="5">
    <location>
        <begin position="79"/>
        <end position="325"/>
    </location>
</feature>
<dbReference type="EMBL" id="CP001014">
    <property type="protein sequence ID" value="ACB40106.1"/>
    <property type="molecule type" value="Genomic_DNA"/>
</dbReference>
<evidence type="ECO:0000256" key="4">
    <source>
        <dbReference type="HAMAP-Rule" id="MF_00211"/>
    </source>
</evidence>
<dbReference type="UniPathway" id="UPA00035">
    <property type="reaction ID" value="UER00041"/>
</dbReference>
<dbReference type="KEGG" id="tne:Tneu_1177"/>
<organism evidence="7 8">
    <name type="scientific">Pyrobaculum neutrophilum (strain DSM 2338 / JCM 9278 / NBRC 100436 / V24Sta)</name>
    <name type="common">Thermoproteus neutrophilus</name>
    <dbReference type="NCBI Taxonomy" id="444157"/>
    <lineage>
        <taxon>Archaea</taxon>
        <taxon>Thermoproteota</taxon>
        <taxon>Thermoprotei</taxon>
        <taxon>Thermoproteales</taxon>
        <taxon>Thermoproteaceae</taxon>
        <taxon>Pyrobaculum</taxon>
    </lineage>
</organism>
<comment type="catalytic activity">
    <reaction evidence="4">
        <text>N-(5-phospho-beta-D-ribosyl)anthranilate + diphosphate = 5-phospho-alpha-D-ribose 1-diphosphate + anthranilate</text>
        <dbReference type="Rhea" id="RHEA:11768"/>
        <dbReference type="ChEBI" id="CHEBI:16567"/>
        <dbReference type="ChEBI" id="CHEBI:18277"/>
        <dbReference type="ChEBI" id="CHEBI:33019"/>
        <dbReference type="ChEBI" id="CHEBI:58017"/>
        <dbReference type="EC" id="2.4.2.18"/>
    </reaction>
</comment>
<dbReference type="GO" id="GO:0004048">
    <property type="term" value="F:anthranilate phosphoribosyltransferase activity"/>
    <property type="evidence" value="ECO:0007669"/>
    <property type="project" value="UniProtKB-UniRule"/>
</dbReference>
<dbReference type="GO" id="GO:0000287">
    <property type="term" value="F:magnesium ion binding"/>
    <property type="evidence" value="ECO:0007669"/>
    <property type="project" value="UniProtKB-UniRule"/>
</dbReference>
<feature type="binding site" evidence="4">
    <location>
        <position position="229"/>
    </location>
    <ligand>
        <name>Mg(2+)</name>
        <dbReference type="ChEBI" id="CHEBI:18420"/>
        <label>1</label>
    </ligand>
</feature>
<dbReference type="Pfam" id="PF00591">
    <property type="entry name" value="Glycos_transf_3"/>
    <property type="match status" value="1"/>
</dbReference>
<dbReference type="InterPro" id="IPR000312">
    <property type="entry name" value="Glycosyl_Trfase_fam3"/>
</dbReference>
<comment type="caution">
    <text evidence="4">Lacks conserved residue(s) required for the propagation of feature annotation.</text>
</comment>
<dbReference type="GO" id="GO:0005829">
    <property type="term" value="C:cytosol"/>
    <property type="evidence" value="ECO:0007669"/>
    <property type="project" value="TreeGrafter"/>
</dbReference>
<feature type="binding site" evidence="4">
    <location>
        <position position="228"/>
    </location>
    <ligand>
        <name>Mg(2+)</name>
        <dbReference type="ChEBI" id="CHEBI:18420"/>
        <label>2</label>
    </ligand>
</feature>
<dbReference type="Gene3D" id="3.40.1030.10">
    <property type="entry name" value="Nucleoside phosphorylase/phosphoribosyltransferase catalytic domain"/>
    <property type="match status" value="1"/>
</dbReference>
<comment type="pathway">
    <text evidence="4">Amino-acid biosynthesis; L-tryptophan biosynthesis; L-tryptophan from chorismate: step 2/5.</text>
</comment>
<keyword evidence="4" id="KW-0479">Metal-binding</keyword>
<dbReference type="InterPro" id="IPR017459">
    <property type="entry name" value="Glycosyl_Trfase_fam3_N_dom"/>
</dbReference>
<evidence type="ECO:0000256" key="2">
    <source>
        <dbReference type="ARBA" id="ARBA00022676"/>
    </source>
</evidence>
<feature type="binding site" evidence="4">
    <location>
        <position position="93"/>
    </location>
    <ligand>
        <name>5-phospho-alpha-D-ribose 1-diphosphate</name>
        <dbReference type="ChEBI" id="CHEBI:58017"/>
    </ligand>
</feature>
<evidence type="ECO:0000256" key="3">
    <source>
        <dbReference type="ARBA" id="ARBA00022679"/>
    </source>
</evidence>
<dbReference type="STRING" id="444157.Tneu_1177"/>
<dbReference type="RefSeq" id="WP_012350525.1">
    <property type="nucleotide sequence ID" value="NC_010525.1"/>
</dbReference>
<reference evidence="7" key="1">
    <citation type="submission" date="2008-03" db="EMBL/GenBank/DDBJ databases">
        <title>Complete sequence of Thermoproteus neutrophilus V24Sta.</title>
        <authorList>
            <consortium name="US DOE Joint Genome Institute"/>
            <person name="Copeland A."/>
            <person name="Lucas S."/>
            <person name="Lapidus A."/>
            <person name="Glavina del Rio T."/>
            <person name="Dalin E."/>
            <person name="Tice H."/>
            <person name="Bruce D."/>
            <person name="Goodwin L."/>
            <person name="Pitluck S."/>
            <person name="Sims D."/>
            <person name="Brettin T."/>
            <person name="Detter J.C."/>
            <person name="Han C."/>
            <person name="Kuske C.R."/>
            <person name="Schmutz J."/>
            <person name="Larimer F."/>
            <person name="Land M."/>
            <person name="Hauser L."/>
            <person name="Kyrpides N."/>
            <person name="Mikhailova N."/>
            <person name="Biddle J.F."/>
            <person name="Zhang Z."/>
            <person name="Fitz-Gibbon S.T."/>
            <person name="Lowe T.M."/>
            <person name="Saltikov C."/>
            <person name="House C.H."/>
            <person name="Richardson P."/>
        </authorList>
    </citation>
    <scope>NUCLEOTIDE SEQUENCE [LARGE SCALE GENOMIC DNA]</scope>
    <source>
        <strain evidence="7">V24Sta</strain>
    </source>
</reference>
<keyword evidence="1 4" id="KW-0028">Amino-acid biosynthesis</keyword>
<feature type="binding site" evidence="4">
    <location>
        <position position="97"/>
    </location>
    <ligand>
        <name>Mg(2+)</name>
        <dbReference type="ChEBI" id="CHEBI:18420"/>
        <label>1</label>
    </ligand>
</feature>
<feature type="binding site" evidence="4">
    <location>
        <begin position="88"/>
        <end position="89"/>
    </location>
    <ligand>
        <name>5-phospho-alpha-D-ribose 1-diphosphate</name>
        <dbReference type="ChEBI" id="CHEBI:58017"/>
    </ligand>
</feature>